<evidence type="ECO:0008006" key="3">
    <source>
        <dbReference type="Google" id="ProtNLM"/>
    </source>
</evidence>
<organism evidence="1 2">
    <name type="scientific">Algoriphagus marincola HL-49</name>
    <dbReference type="NCBI Taxonomy" id="1305737"/>
    <lineage>
        <taxon>Bacteria</taxon>
        <taxon>Pseudomonadati</taxon>
        <taxon>Bacteroidota</taxon>
        <taxon>Cytophagia</taxon>
        <taxon>Cytophagales</taxon>
        <taxon>Cyclobacteriaceae</taxon>
        <taxon>Algoriphagus</taxon>
    </lineage>
</organism>
<dbReference type="InterPro" id="IPR025345">
    <property type="entry name" value="DUF4249"/>
</dbReference>
<dbReference type="PATRIC" id="fig|1305737.6.peg.2292"/>
<sequence length="364" mass="41877">MSRLKLYIGVFVTLVLFNSCVDQIDFPLNRGVEKLIVFGQLNNLDEDKFVMLSETTSADREPLFSGQYLVLNDLPRPVTTANVFVVNTQNERFSLNQVEPGKYMLPRSVQIREDVAYFVEIQIEGKTYRSEPEQMPAAVGTDAVSYEFSRGVFDNDPDRAFISIISDVTLPDSESPYYLRWDVYEAYYWNLTFFPNPFNRAPPDCYVFGFPDPERLPLFSGESVRAGVNSSSQLLAQRIVDESFLSRHYFNVRQVSISRDAFRYWSRVKDLVNNTGSVFDIPPAPVRGNVRNSANPNEVVLGYFEVARISQERIYTTRADVPFFISEVCTYSPERPITDYPVTCLRCSEFPNSTNDTPHWWFDQ</sequence>
<dbReference type="Proteomes" id="UP000050421">
    <property type="component" value="Unassembled WGS sequence"/>
</dbReference>
<name>A0A0P7YC72_9BACT</name>
<gene>
    <name evidence="1" type="ORF">HLUCCX10_08225</name>
</gene>
<dbReference type="EMBL" id="LJXT01000042">
    <property type="protein sequence ID" value="KPQ16212.1"/>
    <property type="molecule type" value="Genomic_DNA"/>
</dbReference>
<protein>
    <recommendedName>
        <fullName evidence="3">DUF4249 domain-containing protein</fullName>
    </recommendedName>
</protein>
<evidence type="ECO:0000313" key="1">
    <source>
        <dbReference type="EMBL" id="KPQ16212.1"/>
    </source>
</evidence>
<evidence type="ECO:0000313" key="2">
    <source>
        <dbReference type="Proteomes" id="UP000050421"/>
    </source>
</evidence>
<dbReference type="Pfam" id="PF14054">
    <property type="entry name" value="DUF4249"/>
    <property type="match status" value="1"/>
</dbReference>
<dbReference type="OrthoDB" id="922982at2"/>
<accession>A0A0P7YC72</accession>
<dbReference type="eggNOG" id="ENOG5032Q7B">
    <property type="taxonomic scope" value="Bacteria"/>
</dbReference>
<comment type="caution">
    <text evidence="1">The sequence shown here is derived from an EMBL/GenBank/DDBJ whole genome shotgun (WGS) entry which is preliminary data.</text>
</comment>
<dbReference type="STRING" id="1305737.GCA_000526355_02339"/>
<proteinExistence type="predicted"/>
<dbReference type="AlphaFoldDB" id="A0A0P7YC72"/>
<reference evidence="1 2" key="1">
    <citation type="submission" date="2015-09" db="EMBL/GenBank/DDBJ databases">
        <title>Identification and resolution of microdiversity through metagenomic sequencing of parallel consortia.</title>
        <authorList>
            <person name="Nelson W.C."/>
            <person name="Romine M.F."/>
            <person name="Lindemann S.R."/>
        </authorList>
    </citation>
    <scope>NUCLEOTIDE SEQUENCE [LARGE SCALE GENOMIC DNA]</scope>
    <source>
        <strain evidence="1">HL-49</strain>
    </source>
</reference>